<evidence type="ECO:0000256" key="1">
    <source>
        <dbReference type="SAM" id="MobiDB-lite"/>
    </source>
</evidence>
<sequence>MEVAEFPRGRAGRDGDDGFRRGATQRQVRPASERVDGGDRAKQRREQRSAEAGGGRAPAGRRHSRSDEIGGQPRTSRRGGVERGSAQAAGLRHGAESAASTARDRRRSDGGGGPLADQRRGGSNERVGSARWRARAMRRRAVGDGATRR</sequence>
<reference evidence="2 3" key="1">
    <citation type="submission" date="2024-01" db="EMBL/GenBank/DDBJ databases">
        <title>Genome assemblies of Stephania.</title>
        <authorList>
            <person name="Yang L."/>
        </authorList>
    </citation>
    <scope>NUCLEOTIDE SEQUENCE [LARGE SCALE GENOMIC DNA]</scope>
    <source>
        <strain evidence="2">JXDWG</strain>
        <tissue evidence="2">Leaf</tissue>
    </source>
</reference>
<proteinExistence type="predicted"/>
<dbReference type="AlphaFoldDB" id="A0AAP0KBV7"/>
<keyword evidence="3" id="KW-1185">Reference proteome</keyword>
<protein>
    <submittedName>
        <fullName evidence="2">Uncharacterized protein</fullName>
    </submittedName>
</protein>
<dbReference type="Proteomes" id="UP001419268">
    <property type="component" value="Unassembled WGS sequence"/>
</dbReference>
<organism evidence="2 3">
    <name type="scientific">Stephania cephalantha</name>
    <dbReference type="NCBI Taxonomy" id="152367"/>
    <lineage>
        <taxon>Eukaryota</taxon>
        <taxon>Viridiplantae</taxon>
        <taxon>Streptophyta</taxon>
        <taxon>Embryophyta</taxon>
        <taxon>Tracheophyta</taxon>
        <taxon>Spermatophyta</taxon>
        <taxon>Magnoliopsida</taxon>
        <taxon>Ranunculales</taxon>
        <taxon>Menispermaceae</taxon>
        <taxon>Menispermoideae</taxon>
        <taxon>Cissampelideae</taxon>
        <taxon>Stephania</taxon>
    </lineage>
</organism>
<accession>A0AAP0KBV7</accession>
<feature type="compositionally biased region" description="Basic and acidic residues" evidence="1">
    <location>
        <begin position="31"/>
        <end position="49"/>
    </location>
</feature>
<comment type="caution">
    <text evidence="2">The sequence shown here is derived from an EMBL/GenBank/DDBJ whole genome shotgun (WGS) entry which is preliminary data.</text>
</comment>
<feature type="compositionally biased region" description="Basic and acidic residues" evidence="1">
    <location>
        <begin position="1"/>
        <end position="20"/>
    </location>
</feature>
<name>A0AAP0KBV7_9MAGN</name>
<evidence type="ECO:0000313" key="2">
    <source>
        <dbReference type="EMBL" id="KAK9148320.1"/>
    </source>
</evidence>
<evidence type="ECO:0000313" key="3">
    <source>
        <dbReference type="Proteomes" id="UP001419268"/>
    </source>
</evidence>
<gene>
    <name evidence="2" type="ORF">Scep_007077</name>
</gene>
<dbReference type="EMBL" id="JBBNAG010000003">
    <property type="protein sequence ID" value="KAK9148320.1"/>
    <property type="molecule type" value="Genomic_DNA"/>
</dbReference>
<feature type="region of interest" description="Disordered" evidence="1">
    <location>
        <begin position="1"/>
        <end position="149"/>
    </location>
</feature>